<feature type="region of interest" description="Disordered" evidence="1">
    <location>
        <begin position="1"/>
        <end position="24"/>
    </location>
</feature>
<evidence type="ECO:0000313" key="2">
    <source>
        <dbReference type="EMBL" id="GAQ89518.1"/>
    </source>
</evidence>
<dbReference type="OMA" id="PNNTYTH"/>
<sequence>MNQARGRKSKLRLSATAQAGGQTNRANLRTCKQCKQQYDPESNHPRACKYHTAHYGGETRRKFESVYEGGTLTTADGGKITAYWHCCGNQDPTDPGCEAAPHRSYDE</sequence>
<keyword evidence="3" id="KW-1185">Reference proteome</keyword>
<feature type="compositionally biased region" description="Polar residues" evidence="1">
    <location>
        <begin position="15"/>
        <end position="24"/>
    </location>
</feature>
<reference evidence="2 3" key="1">
    <citation type="journal article" date="2014" name="Nat. Commun.">
        <title>Klebsormidium flaccidum genome reveals primary factors for plant terrestrial adaptation.</title>
        <authorList>
            <person name="Hori K."/>
            <person name="Maruyama F."/>
            <person name="Fujisawa T."/>
            <person name="Togashi T."/>
            <person name="Yamamoto N."/>
            <person name="Seo M."/>
            <person name="Sato S."/>
            <person name="Yamada T."/>
            <person name="Mori H."/>
            <person name="Tajima N."/>
            <person name="Moriyama T."/>
            <person name="Ikeuchi M."/>
            <person name="Watanabe M."/>
            <person name="Wada H."/>
            <person name="Kobayashi K."/>
            <person name="Saito M."/>
            <person name="Masuda T."/>
            <person name="Sasaki-Sekimoto Y."/>
            <person name="Mashiguchi K."/>
            <person name="Awai K."/>
            <person name="Shimojima M."/>
            <person name="Masuda S."/>
            <person name="Iwai M."/>
            <person name="Nobusawa T."/>
            <person name="Narise T."/>
            <person name="Kondo S."/>
            <person name="Saito H."/>
            <person name="Sato R."/>
            <person name="Murakawa M."/>
            <person name="Ihara Y."/>
            <person name="Oshima-Yamada Y."/>
            <person name="Ohtaka K."/>
            <person name="Satoh M."/>
            <person name="Sonobe K."/>
            <person name="Ishii M."/>
            <person name="Ohtani R."/>
            <person name="Kanamori-Sato M."/>
            <person name="Honoki R."/>
            <person name="Miyazaki D."/>
            <person name="Mochizuki H."/>
            <person name="Umetsu J."/>
            <person name="Higashi K."/>
            <person name="Shibata D."/>
            <person name="Kamiya Y."/>
            <person name="Sato N."/>
            <person name="Nakamura Y."/>
            <person name="Tabata S."/>
            <person name="Ida S."/>
            <person name="Kurokawa K."/>
            <person name="Ohta H."/>
        </authorList>
    </citation>
    <scope>NUCLEOTIDE SEQUENCE [LARGE SCALE GENOMIC DNA]</scope>
    <source>
        <strain evidence="2 3">NIES-2285</strain>
    </source>
</reference>
<dbReference type="PANTHER" id="PTHR35106:SF5">
    <property type="entry name" value="CARBOXYPEPTIDASE"/>
    <property type="match status" value="1"/>
</dbReference>
<evidence type="ECO:0000313" key="3">
    <source>
        <dbReference type="Proteomes" id="UP000054558"/>
    </source>
</evidence>
<protein>
    <submittedName>
        <fullName evidence="2">Uncharacterized protein</fullName>
    </submittedName>
</protein>
<dbReference type="AlphaFoldDB" id="A0A1Y1IN21"/>
<dbReference type="EMBL" id="DF237480">
    <property type="protein sequence ID" value="GAQ89518.1"/>
    <property type="molecule type" value="Genomic_DNA"/>
</dbReference>
<proteinExistence type="predicted"/>
<dbReference type="OrthoDB" id="4768527at2759"/>
<accession>A0A1Y1IN21</accession>
<feature type="compositionally biased region" description="Basic residues" evidence="1">
    <location>
        <begin position="1"/>
        <end position="11"/>
    </location>
</feature>
<organism evidence="2 3">
    <name type="scientific">Klebsormidium nitens</name>
    <name type="common">Green alga</name>
    <name type="synonym">Ulothrix nitens</name>
    <dbReference type="NCBI Taxonomy" id="105231"/>
    <lineage>
        <taxon>Eukaryota</taxon>
        <taxon>Viridiplantae</taxon>
        <taxon>Streptophyta</taxon>
        <taxon>Klebsormidiophyceae</taxon>
        <taxon>Klebsormidiales</taxon>
        <taxon>Klebsormidiaceae</taxon>
        <taxon>Klebsormidium</taxon>
    </lineage>
</organism>
<gene>
    <name evidence="2" type="ORF">KFL_005310090</name>
</gene>
<evidence type="ECO:0000256" key="1">
    <source>
        <dbReference type="SAM" id="MobiDB-lite"/>
    </source>
</evidence>
<name>A0A1Y1IN21_KLENI</name>
<dbReference type="PANTHER" id="PTHR35106">
    <property type="entry name" value="BNAA07G25190D PROTEIN"/>
    <property type="match status" value="1"/>
</dbReference>
<dbReference type="Proteomes" id="UP000054558">
    <property type="component" value="Unassembled WGS sequence"/>
</dbReference>